<protein>
    <submittedName>
        <fullName evidence="1">Uncharacterized protein</fullName>
    </submittedName>
</protein>
<dbReference type="AlphaFoldDB" id="X1PD80"/>
<evidence type="ECO:0000313" key="1">
    <source>
        <dbReference type="EMBL" id="GAI36950.1"/>
    </source>
</evidence>
<comment type="caution">
    <text evidence="1">The sequence shown here is derived from an EMBL/GenBank/DDBJ whole genome shotgun (WGS) entry which is preliminary data.</text>
</comment>
<name>X1PD80_9ZZZZ</name>
<reference evidence="1" key="1">
    <citation type="journal article" date="2014" name="Front. Microbiol.">
        <title>High frequency of phylogenetically diverse reductive dehalogenase-homologous genes in deep subseafloor sedimentary metagenomes.</title>
        <authorList>
            <person name="Kawai M."/>
            <person name="Futagami T."/>
            <person name="Toyoda A."/>
            <person name="Takaki Y."/>
            <person name="Nishi S."/>
            <person name="Hori S."/>
            <person name="Arai W."/>
            <person name="Tsubouchi T."/>
            <person name="Morono Y."/>
            <person name="Uchiyama I."/>
            <person name="Ito T."/>
            <person name="Fujiyama A."/>
            <person name="Inagaki F."/>
            <person name="Takami H."/>
        </authorList>
    </citation>
    <scope>NUCLEOTIDE SEQUENCE</scope>
    <source>
        <strain evidence="1">Expedition CK06-06</strain>
    </source>
</reference>
<dbReference type="EMBL" id="BARV01030053">
    <property type="protein sequence ID" value="GAI36950.1"/>
    <property type="molecule type" value="Genomic_DNA"/>
</dbReference>
<organism evidence="1">
    <name type="scientific">marine sediment metagenome</name>
    <dbReference type="NCBI Taxonomy" id="412755"/>
    <lineage>
        <taxon>unclassified sequences</taxon>
        <taxon>metagenomes</taxon>
        <taxon>ecological metagenomes</taxon>
    </lineage>
</organism>
<feature type="non-terminal residue" evidence="1">
    <location>
        <position position="41"/>
    </location>
</feature>
<proteinExistence type="predicted"/>
<accession>X1PD80</accession>
<gene>
    <name evidence="1" type="ORF">S06H3_47796</name>
</gene>
<sequence length="41" mass="4975">MSHGFAFGFLFMYVVYAGVMRNRPERRKERTMNHQKLLQQV</sequence>